<accession>A0A1Y1QAF2</accession>
<evidence type="ECO:0008006" key="4">
    <source>
        <dbReference type="Google" id="ProtNLM"/>
    </source>
</evidence>
<evidence type="ECO:0000313" key="3">
    <source>
        <dbReference type="Proteomes" id="UP000192491"/>
    </source>
</evidence>
<evidence type="ECO:0000313" key="2">
    <source>
        <dbReference type="EMBL" id="OQX01247.1"/>
    </source>
</evidence>
<sequence length="114" mass="12622">MNKLPIHRLLSLLLACLLLAQVAVATVGWHIDFPHQHEHEVAHHSVVLAEHDHVAQDGTVEHHHHCCHDTTANVALPFASFSLPLTETTTFIPTAIIDPYRAPHADLLIRPPIA</sequence>
<reference evidence="2 3" key="1">
    <citation type="submission" date="2017-01" db="EMBL/GenBank/DDBJ databases">
        <title>Novel large sulfur bacteria in the metagenomes of groundwater-fed chemosynthetic microbial mats in the Lake Huron basin.</title>
        <authorList>
            <person name="Sharrar A.M."/>
            <person name="Flood B.E."/>
            <person name="Bailey J.V."/>
            <person name="Jones D.S."/>
            <person name="Biddanda B."/>
            <person name="Ruberg S.A."/>
            <person name="Marcus D.N."/>
            <person name="Dick G.J."/>
        </authorList>
    </citation>
    <scope>NUCLEOTIDE SEQUENCE [LARGE SCALE GENOMIC DNA]</scope>
    <source>
        <strain evidence="2">A8</strain>
    </source>
</reference>
<dbReference type="EMBL" id="MTEJ01000594">
    <property type="protein sequence ID" value="OQX01247.1"/>
    <property type="molecule type" value="Genomic_DNA"/>
</dbReference>
<name>A0A1Y1QAF2_9GAMM</name>
<evidence type="ECO:0000256" key="1">
    <source>
        <dbReference type="SAM" id="SignalP"/>
    </source>
</evidence>
<feature type="chain" id="PRO_5012101319" description="Cobalt transporter" evidence="1">
    <location>
        <begin position="26"/>
        <end position="114"/>
    </location>
</feature>
<organism evidence="2 3">
    <name type="scientific">Thiothrix lacustris</name>
    <dbReference type="NCBI Taxonomy" id="525917"/>
    <lineage>
        <taxon>Bacteria</taxon>
        <taxon>Pseudomonadati</taxon>
        <taxon>Pseudomonadota</taxon>
        <taxon>Gammaproteobacteria</taxon>
        <taxon>Thiotrichales</taxon>
        <taxon>Thiotrichaceae</taxon>
        <taxon>Thiothrix</taxon>
    </lineage>
</organism>
<dbReference type="Proteomes" id="UP000192491">
    <property type="component" value="Unassembled WGS sequence"/>
</dbReference>
<comment type="caution">
    <text evidence="2">The sequence shown here is derived from an EMBL/GenBank/DDBJ whole genome shotgun (WGS) entry which is preliminary data.</text>
</comment>
<gene>
    <name evidence="2" type="ORF">BWK73_46750</name>
</gene>
<protein>
    <recommendedName>
        <fullName evidence="4">Cobalt transporter</fullName>
    </recommendedName>
</protein>
<feature type="signal peptide" evidence="1">
    <location>
        <begin position="1"/>
        <end position="25"/>
    </location>
</feature>
<keyword evidence="1" id="KW-0732">Signal</keyword>
<proteinExistence type="predicted"/>
<dbReference type="AlphaFoldDB" id="A0A1Y1QAF2"/>